<keyword evidence="6 8" id="KW-0472">Membrane</keyword>
<keyword evidence="3" id="KW-0808">Transferase</keyword>
<sequence length="413" mass="44211">MYVTTGNSVEASRQRRGWRVEPAVALVAIALIGVVGYDVVRSWGGELLDVNVYRQGAQQWLTGQDVYATSGLDINLPFLYPPLAAVLFSSLAVVSAETAGVVMTVLSFAALVLAAVVLARRLPERTGPWPLVAAGMVALCLQFEPVRHTFGFGQINLLLLALVVVDCLVDLRWLPRGVLVGLAAAIKLTPLVFLVYFLLRRDTRAVVATVSSFVGCMALGFLLAPQASISYWTDVVFDTAERVGNEYAGNQSIYGVLSRAGFDEGGLIVLWLLVAIAVTAIGAVAMRRALRLGSELTAVAICGVVGVMVSPISWSHHWVWVLPALAATLEIMSWRVLLPAVVVAAIFVLAPHWLVPNNDGLEYGWTAGEWLLGNAYLLTAAVVLVIVAVAGFRRRVAESHPRGIMSADADIGG</sequence>
<evidence type="ECO:0000256" key="4">
    <source>
        <dbReference type="ARBA" id="ARBA00022692"/>
    </source>
</evidence>
<evidence type="ECO:0000256" key="6">
    <source>
        <dbReference type="ARBA" id="ARBA00023136"/>
    </source>
</evidence>
<evidence type="ECO:0000313" key="9">
    <source>
        <dbReference type="EMBL" id="PZM99651.1"/>
    </source>
</evidence>
<evidence type="ECO:0000256" key="5">
    <source>
        <dbReference type="ARBA" id="ARBA00022989"/>
    </source>
</evidence>
<gene>
    <name evidence="9" type="ORF">DIU77_05285</name>
</gene>
<dbReference type="Pfam" id="PF09594">
    <property type="entry name" value="GT87"/>
    <property type="match status" value="1"/>
</dbReference>
<comment type="similarity">
    <text evidence="7">Belongs to the glycosyltransferase 87 family.</text>
</comment>
<comment type="subcellular location">
    <subcellularLocation>
        <location evidence="1">Cell membrane</location>
        <topology evidence="1">Multi-pass membrane protein</topology>
    </subcellularLocation>
</comment>
<dbReference type="AlphaFoldDB" id="A0A2W4JMF4"/>
<keyword evidence="4 8" id="KW-0812">Transmembrane</keyword>
<evidence type="ECO:0000256" key="2">
    <source>
        <dbReference type="ARBA" id="ARBA00022475"/>
    </source>
</evidence>
<feature type="transmembrane region" description="Helical" evidence="8">
    <location>
        <begin position="150"/>
        <end position="171"/>
    </location>
</feature>
<dbReference type="EMBL" id="QGUI01000143">
    <property type="protein sequence ID" value="PZM99651.1"/>
    <property type="molecule type" value="Genomic_DNA"/>
</dbReference>
<dbReference type="GO" id="GO:0016758">
    <property type="term" value="F:hexosyltransferase activity"/>
    <property type="evidence" value="ECO:0007669"/>
    <property type="project" value="InterPro"/>
</dbReference>
<reference evidence="9" key="1">
    <citation type="submission" date="2018-05" db="EMBL/GenBank/DDBJ databases">
        <authorList>
            <person name="Lanie J.A."/>
            <person name="Ng W.-L."/>
            <person name="Kazmierczak K.M."/>
            <person name="Andrzejewski T.M."/>
            <person name="Davidsen T.M."/>
            <person name="Wayne K.J."/>
            <person name="Tettelin H."/>
            <person name="Glass J.I."/>
            <person name="Rusch D."/>
            <person name="Podicherti R."/>
            <person name="Tsui H.-C.T."/>
            <person name="Winkler M.E."/>
        </authorList>
    </citation>
    <scope>NUCLEOTIDE SEQUENCE</scope>
    <source>
        <strain evidence="9">ZC4RG45</strain>
    </source>
</reference>
<accession>A0A2W4JMF4</accession>
<proteinExistence type="inferred from homology"/>
<dbReference type="InterPro" id="IPR018584">
    <property type="entry name" value="GT87"/>
</dbReference>
<keyword evidence="5 8" id="KW-1133">Transmembrane helix</keyword>
<evidence type="ECO:0000256" key="1">
    <source>
        <dbReference type="ARBA" id="ARBA00004651"/>
    </source>
</evidence>
<protein>
    <submittedName>
        <fullName evidence="9">DUF2029 domain-containing protein</fullName>
    </submittedName>
</protein>
<dbReference type="GO" id="GO:0005886">
    <property type="term" value="C:plasma membrane"/>
    <property type="evidence" value="ECO:0007669"/>
    <property type="project" value="UniProtKB-SubCell"/>
</dbReference>
<feature type="transmembrane region" description="Helical" evidence="8">
    <location>
        <begin position="205"/>
        <end position="224"/>
    </location>
</feature>
<feature type="transmembrane region" description="Helical" evidence="8">
    <location>
        <begin position="375"/>
        <end position="392"/>
    </location>
</feature>
<keyword evidence="2" id="KW-1003">Cell membrane</keyword>
<evidence type="ECO:0000256" key="3">
    <source>
        <dbReference type="ARBA" id="ARBA00022679"/>
    </source>
</evidence>
<evidence type="ECO:0000256" key="7">
    <source>
        <dbReference type="ARBA" id="ARBA00024033"/>
    </source>
</evidence>
<organism evidence="9">
    <name type="scientific">Thermocrispum agreste</name>
    <dbReference type="NCBI Taxonomy" id="37925"/>
    <lineage>
        <taxon>Bacteria</taxon>
        <taxon>Bacillati</taxon>
        <taxon>Actinomycetota</taxon>
        <taxon>Actinomycetes</taxon>
        <taxon>Pseudonocardiales</taxon>
        <taxon>Pseudonocardiaceae</taxon>
        <taxon>Thermocrispum</taxon>
    </lineage>
</organism>
<feature type="transmembrane region" description="Helical" evidence="8">
    <location>
        <begin position="334"/>
        <end position="355"/>
    </location>
</feature>
<feature type="transmembrane region" description="Helical" evidence="8">
    <location>
        <begin position="23"/>
        <end position="40"/>
    </location>
</feature>
<dbReference type="STRING" id="1111738.GCA_000427905_01019"/>
<feature type="transmembrane region" description="Helical" evidence="8">
    <location>
        <begin position="267"/>
        <end position="286"/>
    </location>
</feature>
<evidence type="ECO:0000256" key="8">
    <source>
        <dbReference type="SAM" id="Phobius"/>
    </source>
</evidence>
<feature type="transmembrane region" description="Helical" evidence="8">
    <location>
        <begin position="178"/>
        <end position="199"/>
    </location>
</feature>
<comment type="caution">
    <text evidence="9">The sequence shown here is derived from an EMBL/GenBank/DDBJ whole genome shotgun (WGS) entry which is preliminary data.</text>
</comment>
<name>A0A2W4JMF4_9PSEU</name>
<feature type="transmembrane region" description="Helical" evidence="8">
    <location>
        <begin position="86"/>
        <end position="119"/>
    </location>
</feature>